<dbReference type="PROSITE" id="PS50893">
    <property type="entry name" value="ABC_TRANSPORTER_2"/>
    <property type="match status" value="1"/>
</dbReference>
<keyword evidence="4 9" id="KW-0067">ATP-binding</keyword>
<dbReference type="RefSeq" id="WP_085277592.1">
    <property type="nucleotide sequence ID" value="NZ_FXAG01000025.1"/>
</dbReference>
<accession>A0A1Y6C8Q5</accession>
<dbReference type="InterPro" id="IPR017911">
    <property type="entry name" value="MacB-like_ATP-bd"/>
</dbReference>
<dbReference type="PANTHER" id="PTHR24220:SF86">
    <property type="entry name" value="ABC TRANSPORTER ABCH.1"/>
    <property type="match status" value="1"/>
</dbReference>
<evidence type="ECO:0000256" key="5">
    <source>
        <dbReference type="ARBA" id="ARBA00022989"/>
    </source>
</evidence>
<evidence type="ECO:0000259" key="8">
    <source>
        <dbReference type="PROSITE" id="PS50893"/>
    </source>
</evidence>
<keyword evidence="10" id="KW-1185">Reference proteome</keyword>
<dbReference type="GO" id="GO:0046677">
    <property type="term" value="P:response to antibiotic"/>
    <property type="evidence" value="ECO:0007669"/>
    <property type="project" value="UniProtKB-KW"/>
</dbReference>
<proteinExistence type="inferred from homology"/>
<evidence type="ECO:0000256" key="2">
    <source>
        <dbReference type="ARBA" id="ARBA00022475"/>
    </source>
</evidence>
<name>A0A1Y6C8Q5_9NEIS</name>
<evidence type="ECO:0000256" key="3">
    <source>
        <dbReference type="ARBA" id="ARBA00022741"/>
    </source>
</evidence>
<sequence length="238" mass="26258">MSTVLRTESLTRVLPGDVPTTLVENIDLEIARGEFVAIMGPSGSGKSSLLYLLGLLDMPTAGQVWLDDTLTTGLSEDHLAHIRLERIGFVFQFHFLLEEFSALDNVMLPMRKLARLTEEEAHDKASELLHTFGLAEQMHKRPSQMSGGQRQRVAVARALANDPQLILADEPSGSLDTHASANVRDILHDLARNQNRAVVAVTHDPTFAQAADRRIFLVDGQLQPPERAAALFEVSVRH</sequence>
<dbReference type="InterPro" id="IPR015854">
    <property type="entry name" value="ABC_transpr_LolD-like"/>
</dbReference>
<dbReference type="FunFam" id="3.40.50.300:FF:000032">
    <property type="entry name" value="Export ABC transporter ATP-binding protein"/>
    <property type="match status" value="1"/>
</dbReference>
<dbReference type="GO" id="GO:0005524">
    <property type="term" value="F:ATP binding"/>
    <property type="evidence" value="ECO:0007669"/>
    <property type="project" value="UniProtKB-KW"/>
</dbReference>
<organism evidence="9 10">
    <name type="scientific">Pseudogulbenkiania subflava DSM 22618</name>
    <dbReference type="NCBI Taxonomy" id="1123014"/>
    <lineage>
        <taxon>Bacteria</taxon>
        <taxon>Pseudomonadati</taxon>
        <taxon>Pseudomonadota</taxon>
        <taxon>Betaproteobacteria</taxon>
        <taxon>Neisseriales</taxon>
        <taxon>Chromobacteriaceae</taxon>
        <taxon>Pseudogulbenkiania</taxon>
    </lineage>
</organism>
<dbReference type="InterPro" id="IPR017871">
    <property type="entry name" value="ABC_transporter-like_CS"/>
</dbReference>
<dbReference type="STRING" id="1123014.SAMN02745746_03580"/>
<keyword evidence="2" id="KW-1003">Cell membrane</keyword>
<evidence type="ECO:0000256" key="6">
    <source>
        <dbReference type="ARBA" id="ARBA00023251"/>
    </source>
</evidence>
<dbReference type="SMART" id="SM00382">
    <property type="entry name" value="AAA"/>
    <property type="match status" value="1"/>
</dbReference>
<dbReference type="Gene3D" id="3.40.50.300">
    <property type="entry name" value="P-loop containing nucleotide triphosphate hydrolases"/>
    <property type="match status" value="1"/>
</dbReference>
<evidence type="ECO:0000256" key="7">
    <source>
        <dbReference type="ARBA" id="ARBA00038388"/>
    </source>
</evidence>
<keyword evidence="9" id="KW-0449">Lipoprotein</keyword>
<dbReference type="AlphaFoldDB" id="A0A1Y6C8Q5"/>
<dbReference type="InterPro" id="IPR027417">
    <property type="entry name" value="P-loop_NTPase"/>
</dbReference>
<feature type="domain" description="ABC transporter" evidence="8">
    <location>
        <begin position="5"/>
        <end position="238"/>
    </location>
</feature>
<dbReference type="PROSITE" id="PS00211">
    <property type="entry name" value="ABC_TRANSPORTER_1"/>
    <property type="match status" value="1"/>
</dbReference>
<comment type="similarity">
    <text evidence="7">Belongs to the ABC transporter superfamily. Macrolide exporter (TC 3.A.1.122) family.</text>
</comment>
<dbReference type="GO" id="GO:0022857">
    <property type="term" value="F:transmembrane transporter activity"/>
    <property type="evidence" value="ECO:0007669"/>
    <property type="project" value="TreeGrafter"/>
</dbReference>
<dbReference type="Pfam" id="PF00005">
    <property type="entry name" value="ABC_tran"/>
    <property type="match status" value="1"/>
</dbReference>
<dbReference type="InterPro" id="IPR003439">
    <property type="entry name" value="ABC_transporter-like_ATP-bd"/>
</dbReference>
<dbReference type="InterPro" id="IPR003593">
    <property type="entry name" value="AAA+_ATPase"/>
</dbReference>
<dbReference type="GO" id="GO:0016887">
    <property type="term" value="F:ATP hydrolysis activity"/>
    <property type="evidence" value="ECO:0007669"/>
    <property type="project" value="InterPro"/>
</dbReference>
<dbReference type="GO" id="GO:0098796">
    <property type="term" value="C:membrane protein complex"/>
    <property type="evidence" value="ECO:0007669"/>
    <property type="project" value="UniProtKB-ARBA"/>
</dbReference>
<reference evidence="10" key="1">
    <citation type="submission" date="2017-04" db="EMBL/GenBank/DDBJ databases">
        <authorList>
            <person name="Varghese N."/>
            <person name="Submissions S."/>
        </authorList>
    </citation>
    <scope>NUCLEOTIDE SEQUENCE [LARGE SCALE GENOMIC DNA]</scope>
    <source>
        <strain evidence="10">DSM 22618</strain>
    </source>
</reference>
<evidence type="ECO:0000256" key="1">
    <source>
        <dbReference type="ARBA" id="ARBA00022448"/>
    </source>
</evidence>
<protein>
    <submittedName>
        <fullName evidence="9">Lipoprotein-releasing system ATP-binding protein</fullName>
    </submittedName>
</protein>
<dbReference type="Proteomes" id="UP000192920">
    <property type="component" value="Unassembled WGS sequence"/>
</dbReference>
<keyword evidence="5" id="KW-0472">Membrane</keyword>
<evidence type="ECO:0000313" key="9">
    <source>
        <dbReference type="EMBL" id="SMF48562.1"/>
    </source>
</evidence>
<keyword evidence="1" id="KW-0813">Transport</keyword>
<evidence type="ECO:0000256" key="4">
    <source>
        <dbReference type="ARBA" id="ARBA00022840"/>
    </source>
</evidence>
<keyword evidence="3" id="KW-0547">Nucleotide-binding</keyword>
<keyword evidence="5" id="KW-1133">Transmembrane helix</keyword>
<evidence type="ECO:0000313" key="10">
    <source>
        <dbReference type="Proteomes" id="UP000192920"/>
    </source>
</evidence>
<gene>
    <name evidence="9" type="ORF">SAMN02745746_03580</name>
</gene>
<dbReference type="CDD" id="cd03255">
    <property type="entry name" value="ABC_MJ0796_LolCDE_FtsE"/>
    <property type="match status" value="1"/>
</dbReference>
<dbReference type="GO" id="GO:0005886">
    <property type="term" value="C:plasma membrane"/>
    <property type="evidence" value="ECO:0007669"/>
    <property type="project" value="TreeGrafter"/>
</dbReference>
<keyword evidence="5" id="KW-0812">Transmembrane</keyword>
<keyword evidence="6" id="KW-0046">Antibiotic resistance</keyword>
<dbReference type="EMBL" id="FXAG01000025">
    <property type="protein sequence ID" value="SMF48562.1"/>
    <property type="molecule type" value="Genomic_DNA"/>
</dbReference>
<dbReference type="SUPFAM" id="SSF52540">
    <property type="entry name" value="P-loop containing nucleoside triphosphate hydrolases"/>
    <property type="match status" value="1"/>
</dbReference>
<dbReference type="PANTHER" id="PTHR24220">
    <property type="entry name" value="IMPORT ATP-BINDING PROTEIN"/>
    <property type="match status" value="1"/>
</dbReference>